<reference evidence="2" key="1">
    <citation type="journal article" date="2022" name="bioRxiv">
        <title>Sequencing and chromosome-scale assembly of the giantPleurodeles waltlgenome.</title>
        <authorList>
            <person name="Brown T."/>
            <person name="Elewa A."/>
            <person name="Iarovenko S."/>
            <person name="Subramanian E."/>
            <person name="Araus A.J."/>
            <person name="Petzold A."/>
            <person name="Susuki M."/>
            <person name="Suzuki K.-i.T."/>
            <person name="Hayashi T."/>
            <person name="Toyoda A."/>
            <person name="Oliveira C."/>
            <person name="Osipova E."/>
            <person name="Leigh N.D."/>
            <person name="Simon A."/>
            <person name="Yun M.H."/>
        </authorList>
    </citation>
    <scope>NUCLEOTIDE SEQUENCE</scope>
    <source>
        <strain evidence="2">20211129_DDA</strain>
        <tissue evidence="2">Liver</tissue>
    </source>
</reference>
<evidence type="ECO:0000313" key="3">
    <source>
        <dbReference type="Proteomes" id="UP001066276"/>
    </source>
</evidence>
<sequence>MCRCVLPGSRPGRGGSEVMRGQARPLSPYPSSGLDGRRTEIGAPDAAPGTTRAIARRKEGGVGGQGGLRTLEWVRVRPQSKPSLARRFLEGTWRPADACRGGALSRSGGVHAERAPPLAQFLGGGCHSGGKE</sequence>
<evidence type="ECO:0000313" key="2">
    <source>
        <dbReference type="EMBL" id="KAJ1175105.1"/>
    </source>
</evidence>
<dbReference type="AlphaFoldDB" id="A0AAV7TET2"/>
<proteinExistence type="predicted"/>
<feature type="region of interest" description="Disordered" evidence="1">
    <location>
        <begin position="1"/>
        <end position="66"/>
    </location>
</feature>
<protein>
    <submittedName>
        <fullName evidence="2">Uncharacterized protein</fullName>
    </submittedName>
</protein>
<dbReference type="Proteomes" id="UP001066276">
    <property type="component" value="Chromosome 3_2"/>
</dbReference>
<evidence type="ECO:0000256" key="1">
    <source>
        <dbReference type="SAM" id="MobiDB-lite"/>
    </source>
</evidence>
<dbReference type="EMBL" id="JANPWB010000006">
    <property type="protein sequence ID" value="KAJ1175105.1"/>
    <property type="molecule type" value="Genomic_DNA"/>
</dbReference>
<gene>
    <name evidence="2" type="ORF">NDU88_000396</name>
</gene>
<comment type="caution">
    <text evidence="2">The sequence shown here is derived from an EMBL/GenBank/DDBJ whole genome shotgun (WGS) entry which is preliminary data.</text>
</comment>
<keyword evidence="3" id="KW-1185">Reference proteome</keyword>
<name>A0AAV7TET2_PLEWA</name>
<organism evidence="2 3">
    <name type="scientific">Pleurodeles waltl</name>
    <name type="common">Iberian ribbed newt</name>
    <dbReference type="NCBI Taxonomy" id="8319"/>
    <lineage>
        <taxon>Eukaryota</taxon>
        <taxon>Metazoa</taxon>
        <taxon>Chordata</taxon>
        <taxon>Craniata</taxon>
        <taxon>Vertebrata</taxon>
        <taxon>Euteleostomi</taxon>
        <taxon>Amphibia</taxon>
        <taxon>Batrachia</taxon>
        <taxon>Caudata</taxon>
        <taxon>Salamandroidea</taxon>
        <taxon>Salamandridae</taxon>
        <taxon>Pleurodelinae</taxon>
        <taxon>Pleurodeles</taxon>
    </lineage>
</organism>
<accession>A0AAV7TET2</accession>